<proteinExistence type="predicted"/>
<evidence type="ECO:0000256" key="1">
    <source>
        <dbReference type="SAM" id="Phobius"/>
    </source>
</evidence>
<dbReference type="InterPro" id="IPR039349">
    <property type="entry name" value="PRIN2"/>
</dbReference>
<comment type="caution">
    <text evidence="2">The sequence shown here is derived from an EMBL/GenBank/DDBJ whole genome shotgun (WGS) entry which is preliminary data.</text>
</comment>
<protein>
    <submittedName>
        <fullName evidence="2">Uncharacterized protein</fullName>
    </submittedName>
</protein>
<dbReference type="AlphaFoldDB" id="A0ABC8UN35"/>
<accession>A0ABC8UN35</accession>
<reference evidence="2 3" key="1">
    <citation type="submission" date="2024-02" db="EMBL/GenBank/DDBJ databases">
        <authorList>
            <person name="Vignale AGUSTIN F."/>
            <person name="Sosa J E."/>
            <person name="Modenutti C."/>
        </authorList>
    </citation>
    <scope>NUCLEOTIDE SEQUENCE [LARGE SCALE GENOMIC DNA]</scope>
</reference>
<keyword evidence="1" id="KW-0812">Transmembrane</keyword>
<dbReference type="EMBL" id="CAUOFW020008379">
    <property type="protein sequence ID" value="CAK9182492.1"/>
    <property type="molecule type" value="Genomic_DNA"/>
</dbReference>
<keyword evidence="1" id="KW-0472">Membrane</keyword>
<name>A0ABC8UN35_9AQUA</name>
<dbReference type="Proteomes" id="UP001642360">
    <property type="component" value="Unassembled WGS sequence"/>
</dbReference>
<keyword evidence="3" id="KW-1185">Reference proteome</keyword>
<keyword evidence="1" id="KW-1133">Transmembrane helix</keyword>
<gene>
    <name evidence="2" type="ORF">ILEXP_LOCUS52671</name>
</gene>
<evidence type="ECO:0000313" key="3">
    <source>
        <dbReference type="Proteomes" id="UP001642360"/>
    </source>
</evidence>
<dbReference type="PANTHER" id="PTHR35987:SF3">
    <property type="entry name" value="PROTEIN PLASTID REDOX INSENSITIVE 2-LIKE ISOFORM X1"/>
    <property type="match status" value="1"/>
</dbReference>
<organism evidence="2 3">
    <name type="scientific">Ilex paraguariensis</name>
    <name type="common">yerba mate</name>
    <dbReference type="NCBI Taxonomy" id="185542"/>
    <lineage>
        <taxon>Eukaryota</taxon>
        <taxon>Viridiplantae</taxon>
        <taxon>Streptophyta</taxon>
        <taxon>Embryophyta</taxon>
        <taxon>Tracheophyta</taxon>
        <taxon>Spermatophyta</taxon>
        <taxon>Magnoliopsida</taxon>
        <taxon>eudicotyledons</taxon>
        <taxon>Gunneridae</taxon>
        <taxon>Pentapetalae</taxon>
        <taxon>asterids</taxon>
        <taxon>campanulids</taxon>
        <taxon>Aquifoliales</taxon>
        <taxon>Aquifoliaceae</taxon>
        <taxon>Ilex</taxon>
    </lineage>
</organism>
<dbReference type="PANTHER" id="PTHR35987">
    <property type="entry name" value="PROTEIN PLASTID REDOX INSENSITIVE 2, CHLOROPLASTIC-RELATED"/>
    <property type="match status" value="1"/>
</dbReference>
<sequence length="232" mass="25437">MGLRVSMDLTHVDWPATDYMGLCVSMDLTQVAISIAITVLCVAYAPYVHGSQLRPMALYSSTVTSTPNVIPAKNVVRLNCLILRVPCVILHPHSSTPSLSLSPKPNSPKPLLTPLSATLPQKCVYPDPIPEFAIAETQKFRAELLKKLSGDRDTYGDELDIVVNVCAEILSEFLHKDYGGPGTLLVEPFTDMLVALKEKILPGAPLAARASLLWAQNNVDRDWEVWTSDMPK</sequence>
<evidence type="ECO:0000313" key="2">
    <source>
        <dbReference type="EMBL" id="CAK9182492.1"/>
    </source>
</evidence>
<feature type="transmembrane region" description="Helical" evidence="1">
    <location>
        <begin position="28"/>
        <end position="47"/>
    </location>
</feature>